<dbReference type="AlphaFoldDB" id="A0A286A6X0"/>
<accession>A0A286A6X0</accession>
<name>A0A286A6X0_9SPHI</name>
<organism evidence="1 2">
    <name type="scientific">Pedobacter xixiisoli</name>
    <dbReference type="NCBI Taxonomy" id="1476464"/>
    <lineage>
        <taxon>Bacteria</taxon>
        <taxon>Pseudomonadati</taxon>
        <taxon>Bacteroidota</taxon>
        <taxon>Sphingobacteriia</taxon>
        <taxon>Sphingobacteriales</taxon>
        <taxon>Sphingobacteriaceae</taxon>
        <taxon>Pedobacter</taxon>
    </lineage>
</organism>
<keyword evidence="2" id="KW-1185">Reference proteome</keyword>
<reference evidence="2" key="1">
    <citation type="submission" date="2017-09" db="EMBL/GenBank/DDBJ databases">
        <authorList>
            <person name="Varghese N."/>
            <person name="Submissions S."/>
        </authorList>
    </citation>
    <scope>NUCLEOTIDE SEQUENCE [LARGE SCALE GENOMIC DNA]</scope>
    <source>
        <strain evidence="2">CGMCC 1.12803</strain>
    </source>
</reference>
<evidence type="ECO:0000313" key="2">
    <source>
        <dbReference type="Proteomes" id="UP000219281"/>
    </source>
</evidence>
<sequence length="266" mass="30452">MQMKKKKRADIEFPETLLKSWELSDGVNFAIALSRITGWLLHVDWWCISENDPIEQMKSLRVYVGVDNDTVYDFRGKKRAQAFAHYVITPIAQKRVTGKGIVLTRFYSEETLMTLPLRVKPSETEIAKAKEAIINNRNFLNKLPIRLNPEIPAHIAAQFNFGWCAVYAEAKREISNLPVFGIIAKKYIDAYSNSSLGFCHSVVIHPDGDAEDSWGKQPLSNIIANFGIQEYELDEEVQKEVNSNLKRNSPEKYKEAYEMAMAYIKV</sequence>
<proteinExistence type="predicted"/>
<evidence type="ECO:0000313" key="1">
    <source>
        <dbReference type="EMBL" id="SOD17629.1"/>
    </source>
</evidence>
<protein>
    <submittedName>
        <fullName evidence="1">Uncharacterized protein</fullName>
    </submittedName>
</protein>
<dbReference type="EMBL" id="OCMT01000003">
    <property type="protein sequence ID" value="SOD17629.1"/>
    <property type="molecule type" value="Genomic_DNA"/>
</dbReference>
<dbReference type="Proteomes" id="UP000219281">
    <property type="component" value="Unassembled WGS sequence"/>
</dbReference>
<gene>
    <name evidence="1" type="ORF">SAMN06297358_2605</name>
</gene>